<evidence type="ECO:0000313" key="3">
    <source>
        <dbReference type="Proteomes" id="UP000287701"/>
    </source>
</evidence>
<sequence length="291" mass="33652">MVGKGASTKGSARAFDYILDDKGQAIELGRNLLGGTNGHELLKEMRFVQQMNKHCSNNTFSFVLSPCPDRDYSRLELKQYATDFIREMKLSKHQWIATIHNSTKTKHIHIIANRINPQTGSALNDFRIGKRTQILSQKIAEKYGLTTAKMIAERKQREQENLRAYYKKMFLQETQWSKSIFEVIDDLQSHNIHMVPMKNKKGETQGFRFMSAEEKKQYDERIYKSGRKKGEILGIKASDLGKEFSLKHMKKRGIDFTGLKLTATQQKLLNNITLGSELKINQTNLTYKRKR</sequence>
<dbReference type="Pfam" id="PF03432">
    <property type="entry name" value="Relaxase"/>
    <property type="match status" value="1"/>
</dbReference>
<evidence type="ECO:0000259" key="1">
    <source>
        <dbReference type="Pfam" id="PF03432"/>
    </source>
</evidence>
<organism evidence="2 3">
    <name type="scientific">Ornithobacterium rhinotracheale</name>
    <dbReference type="NCBI Taxonomy" id="28251"/>
    <lineage>
        <taxon>Bacteria</taxon>
        <taxon>Pseudomonadati</taxon>
        <taxon>Bacteroidota</taxon>
        <taxon>Flavobacteriia</taxon>
        <taxon>Flavobacteriales</taxon>
        <taxon>Weeksellaceae</taxon>
        <taxon>Ornithobacterium</taxon>
    </lineage>
</organism>
<reference evidence="2 3" key="1">
    <citation type="submission" date="2019-01" db="EMBL/GenBank/DDBJ databases">
        <title>Whole Genome of Ornithobacterium rhinotracheale FARPER-174b.</title>
        <authorList>
            <person name="Tataje-Lavanda L.A."/>
            <person name="Montalvan A."/>
            <person name="Montesinos R."/>
            <person name="Zimic M."/>
            <person name="Fernandez-Sanchez M."/>
            <person name="Fernandez-Diaz M."/>
        </authorList>
    </citation>
    <scope>NUCLEOTIDE SEQUENCE [LARGE SCALE GENOMIC DNA]</scope>
    <source>
        <strain evidence="2 3">FARPER-174b</strain>
    </source>
</reference>
<dbReference type="OrthoDB" id="3035232at2"/>
<dbReference type="AlphaFoldDB" id="A0A410JQK4"/>
<dbReference type="Proteomes" id="UP000287701">
    <property type="component" value="Chromosome"/>
</dbReference>
<name>A0A410JQK4_ORNRH</name>
<accession>A0A410JQK4</accession>
<gene>
    <name evidence="2" type="ORF">EQP59_03160</name>
</gene>
<protein>
    <recommendedName>
        <fullName evidence="1">MobA/VirD2-like nuclease domain-containing protein</fullName>
    </recommendedName>
</protein>
<proteinExistence type="predicted"/>
<dbReference type="EMBL" id="CP035107">
    <property type="protein sequence ID" value="QAR30422.1"/>
    <property type="molecule type" value="Genomic_DNA"/>
</dbReference>
<dbReference type="InterPro" id="IPR005094">
    <property type="entry name" value="Endonuclease_MobA/VirD2"/>
</dbReference>
<feature type="domain" description="MobA/VirD2-like nuclease" evidence="1">
    <location>
        <begin position="17"/>
        <end position="145"/>
    </location>
</feature>
<dbReference type="RefSeq" id="WP_128500913.1">
    <property type="nucleotide sequence ID" value="NZ_CP035107.1"/>
</dbReference>
<evidence type="ECO:0000313" key="2">
    <source>
        <dbReference type="EMBL" id="QAR30422.1"/>
    </source>
</evidence>